<gene>
    <name evidence="2" type="ORF">ACFQZI_07110</name>
</gene>
<feature type="signal peptide" evidence="1">
    <location>
        <begin position="1"/>
        <end position="24"/>
    </location>
</feature>
<evidence type="ECO:0000313" key="2">
    <source>
        <dbReference type="EMBL" id="MFD0764617.1"/>
    </source>
</evidence>
<sequence length="61" mass="6950">MKRMIRSILAFILISTLLLGVACKKDKTQKDPDKDTKGLYSFSNTEYKGIANVGNHYYPRP</sequence>
<protein>
    <submittedName>
        <fullName evidence="2">Uncharacterized protein</fullName>
    </submittedName>
</protein>
<feature type="chain" id="PRO_5045536226" evidence="1">
    <location>
        <begin position="25"/>
        <end position="61"/>
    </location>
</feature>
<dbReference type="RefSeq" id="WP_377140347.1">
    <property type="nucleotide sequence ID" value="NZ_JBHTIA010000003.1"/>
</dbReference>
<reference evidence="3" key="1">
    <citation type="journal article" date="2019" name="Int. J. Syst. Evol. Microbiol.">
        <title>The Global Catalogue of Microorganisms (GCM) 10K type strain sequencing project: providing services to taxonomists for standard genome sequencing and annotation.</title>
        <authorList>
            <consortium name="The Broad Institute Genomics Platform"/>
            <consortium name="The Broad Institute Genome Sequencing Center for Infectious Disease"/>
            <person name="Wu L."/>
            <person name="Ma J."/>
        </authorList>
    </citation>
    <scope>NUCLEOTIDE SEQUENCE [LARGE SCALE GENOMIC DNA]</scope>
    <source>
        <strain evidence="3">CCUG 60742</strain>
    </source>
</reference>
<name>A0ABW2ZEK5_9SPHI</name>
<keyword evidence="3" id="KW-1185">Reference proteome</keyword>
<evidence type="ECO:0000313" key="3">
    <source>
        <dbReference type="Proteomes" id="UP001597073"/>
    </source>
</evidence>
<evidence type="ECO:0000256" key="1">
    <source>
        <dbReference type="SAM" id="SignalP"/>
    </source>
</evidence>
<dbReference type="PROSITE" id="PS51257">
    <property type="entry name" value="PROKAR_LIPOPROTEIN"/>
    <property type="match status" value="1"/>
</dbReference>
<dbReference type="Proteomes" id="UP001597073">
    <property type="component" value="Unassembled WGS sequence"/>
</dbReference>
<accession>A0ABW2ZEK5</accession>
<dbReference type="EMBL" id="JBHTIA010000003">
    <property type="protein sequence ID" value="MFD0764617.1"/>
    <property type="molecule type" value="Genomic_DNA"/>
</dbReference>
<comment type="caution">
    <text evidence="2">The sequence shown here is derived from an EMBL/GenBank/DDBJ whole genome shotgun (WGS) entry which is preliminary data.</text>
</comment>
<proteinExistence type="predicted"/>
<keyword evidence="1" id="KW-0732">Signal</keyword>
<organism evidence="2 3">
    <name type="scientific">Mucilaginibacter lutimaris</name>
    <dbReference type="NCBI Taxonomy" id="931629"/>
    <lineage>
        <taxon>Bacteria</taxon>
        <taxon>Pseudomonadati</taxon>
        <taxon>Bacteroidota</taxon>
        <taxon>Sphingobacteriia</taxon>
        <taxon>Sphingobacteriales</taxon>
        <taxon>Sphingobacteriaceae</taxon>
        <taxon>Mucilaginibacter</taxon>
    </lineage>
</organism>